<dbReference type="InterPro" id="IPR000979">
    <property type="entry name" value="Phosphodiesterase_MJ0936/Vps29"/>
</dbReference>
<comment type="caution">
    <text evidence="3">The sequence shown here is derived from an EMBL/GenBank/DDBJ whole genome shotgun (WGS) entry which is preliminary data.</text>
</comment>
<dbReference type="InterPro" id="IPR024654">
    <property type="entry name" value="Calcineurin-like_PHP_lpxH"/>
</dbReference>
<dbReference type="OrthoDB" id="9959at2157"/>
<name>M0N2L6_9EURY</name>
<dbReference type="SUPFAM" id="SSF56300">
    <property type="entry name" value="Metallo-dependent phosphatases"/>
    <property type="match status" value="1"/>
</dbReference>
<dbReference type="EMBL" id="AOME01000070">
    <property type="protein sequence ID" value="EMA50940.1"/>
    <property type="molecule type" value="Genomic_DNA"/>
</dbReference>
<evidence type="ECO:0000313" key="3">
    <source>
        <dbReference type="EMBL" id="EMA50940.1"/>
    </source>
</evidence>
<gene>
    <name evidence="3" type="ORF">C450_14757</name>
</gene>
<dbReference type="RefSeq" id="WP_005044588.1">
    <property type="nucleotide sequence ID" value="NZ_AOME01000070.1"/>
</dbReference>
<evidence type="ECO:0000313" key="4">
    <source>
        <dbReference type="Proteomes" id="UP000011625"/>
    </source>
</evidence>
<dbReference type="GO" id="GO:0016787">
    <property type="term" value="F:hydrolase activity"/>
    <property type="evidence" value="ECO:0007669"/>
    <property type="project" value="UniProtKB-UniRule"/>
</dbReference>
<evidence type="ECO:0000259" key="2">
    <source>
        <dbReference type="Pfam" id="PF12850"/>
    </source>
</evidence>
<dbReference type="STRING" id="1227456.C450_14757"/>
<proteinExistence type="inferred from homology"/>
<feature type="domain" description="Calcineurin-like phosphoesterase" evidence="2">
    <location>
        <begin position="3"/>
        <end position="155"/>
    </location>
</feature>
<comment type="cofactor">
    <cofactor evidence="1">
        <name>a divalent metal cation</name>
        <dbReference type="ChEBI" id="CHEBI:60240"/>
    </cofactor>
</comment>
<keyword evidence="4" id="KW-1185">Reference proteome</keyword>
<dbReference type="PATRIC" id="fig|1227456.3.peg.2994"/>
<dbReference type="AlphaFoldDB" id="M0N2L6"/>
<comment type="similarity">
    <text evidence="1">Belongs to the metallophosphoesterase superfamily. YfcE family.</text>
</comment>
<sequence>MVRIAIIGDTHIPSRADRIPGWVREEVEAADHTIHVGDFDSADTLDEVRDLAGVELTAVTGNMDPQFDLPSVTTVERGGVEFVVAHGTGDIEGYEERVAGIIREEAADGLTVGVSGHTHQVLDTEGDGVRLLNPGSATGAEPAQTATMMIATVENGDLDVTVHER</sequence>
<accession>M0N2L6</accession>
<dbReference type="GO" id="GO:0046872">
    <property type="term" value="F:metal ion binding"/>
    <property type="evidence" value="ECO:0007669"/>
    <property type="project" value="UniProtKB-KW"/>
</dbReference>
<keyword evidence="1" id="KW-0479">Metal-binding</keyword>
<dbReference type="NCBIfam" id="TIGR00040">
    <property type="entry name" value="yfcE"/>
    <property type="match status" value="1"/>
</dbReference>
<dbReference type="EC" id="3.1.4.-" evidence="1"/>
<organism evidence="3 4">
    <name type="scientific">Halococcus salifodinae DSM 8989</name>
    <dbReference type="NCBI Taxonomy" id="1227456"/>
    <lineage>
        <taxon>Archaea</taxon>
        <taxon>Methanobacteriati</taxon>
        <taxon>Methanobacteriota</taxon>
        <taxon>Stenosarchaea group</taxon>
        <taxon>Halobacteria</taxon>
        <taxon>Halobacteriales</taxon>
        <taxon>Halococcaceae</taxon>
        <taxon>Halococcus</taxon>
    </lineage>
</organism>
<evidence type="ECO:0000256" key="1">
    <source>
        <dbReference type="RuleBase" id="RU362039"/>
    </source>
</evidence>
<dbReference type="InterPro" id="IPR029052">
    <property type="entry name" value="Metallo-depent_PP-like"/>
</dbReference>
<dbReference type="Pfam" id="PF12850">
    <property type="entry name" value="Metallophos_2"/>
    <property type="match status" value="1"/>
</dbReference>
<dbReference type="PANTHER" id="PTHR11124">
    <property type="entry name" value="VACUOLAR SORTING PROTEIN VPS29"/>
    <property type="match status" value="1"/>
</dbReference>
<dbReference type="Gene3D" id="3.60.21.10">
    <property type="match status" value="1"/>
</dbReference>
<protein>
    <recommendedName>
        <fullName evidence="1">Phosphoesterase</fullName>
        <ecNumber evidence="1">3.1.4.-</ecNumber>
    </recommendedName>
</protein>
<reference evidence="3 4" key="1">
    <citation type="journal article" date="2014" name="PLoS Genet.">
        <title>Phylogenetically driven sequencing of extremely halophilic archaea reveals strategies for static and dynamic osmo-response.</title>
        <authorList>
            <person name="Becker E.A."/>
            <person name="Seitzer P.M."/>
            <person name="Tritt A."/>
            <person name="Larsen D."/>
            <person name="Krusor M."/>
            <person name="Yao A.I."/>
            <person name="Wu D."/>
            <person name="Madern D."/>
            <person name="Eisen J.A."/>
            <person name="Darling A.E."/>
            <person name="Facciotti M.T."/>
        </authorList>
    </citation>
    <scope>NUCLEOTIDE SEQUENCE [LARGE SCALE GENOMIC DNA]</scope>
    <source>
        <strain evidence="3 4">DSM 8989</strain>
    </source>
</reference>
<dbReference type="Proteomes" id="UP000011625">
    <property type="component" value="Unassembled WGS sequence"/>
</dbReference>